<reference evidence="11 12" key="1">
    <citation type="submission" date="2019-08" db="EMBL/GenBank/DDBJ databases">
        <authorList>
            <person name="Lei W."/>
        </authorList>
    </citation>
    <scope>NUCLEOTIDE SEQUENCE [LARGE SCALE GENOMIC DNA]</scope>
    <source>
        <strain evidence="11 12">CCUG 58627</strain>
    </source>
</reference>
<dbReference type="GO" id="GO:0004392">
    <property type="term" value="F:heme oxygenase (decyclizing) activity"/>
    <property type="evidence" value="ECO:0007669"/>
    <property type="project" value="UniProtKB-EC"/>
</dbReference>
<feature type="binding site" description="axial binding residue" evidence="9">
    <location>
        <position position="25"/>
    </location>
    <ligand>
        <name>heme b</name>
        <dbReference type="ChEBI" id="CHEBI:60344"/>
    </ligand>
    <ligandPart>
        <name>Fe</name>
        <dbReference type="ChEBI" id="CHEBI:18248"/>
    </ligandPart>
</feature>
<evidence type="ECO:0000256" key="1">
    <source>
        <dbReference type="ARBA" id="ARBA00006134"/>
    </source>
</evidence>
<dbReference type="PIRSF" id="PIRSF000343">
    <property type="entry name" value="Haem_Oase"/>
    <property type="match status" value="1"/>
</dbReference>
<dbReference type="PRINTS" id="PR00088">
    <property type="entry name" value="HAEMOXYGNASE"/>
</dbReference>
<evidence type="ECO:0000256" key="2">
    <source>
        <dbReference type="ARBA" id="ARBA00012360"/>
    </source>
</evidence>
<keyword evidence="3 8" id="KW-0349">Heme</keyword>
<dbReference type="EC" id="1.14.14.18" evidence="2"/>
<dbReference type="CDD" id="cd19165">
    <property type="entry name" value="HemeO"/>
    <property type="match status" value="1"/>
</dbReference>
<feature type="region of interest" description="Disordered" evidence="10">
    <location>
        <begin position="1"/>
        <end position="26"/>
    </location>
</feature>
<protein>
    <recommendedName>
        <fullName evidence="2">heme oxygenase (biliverdin-producing)</fullName>
        <ecNumber evidence="2">1.14.14.18</ecNumber>
    </recommendedName>
</protein>
<comment type="catalytic activity">
    <reaction evidence="7">
        <text>heme b + 3 reduced [NADPH--hemoprotein reductase] + 3 O2 = biliverdin IXalpha + CO + Fe(2+) + 3 oxidized [NADPH--hemoprotein reductase] + 3 H2O + H(+)</text>
        <dbReference type="Rhea" id="RHEA:21764"/>
        <dbReference type="Rhea" id="RHEA-COMP:11964"/>
        <dbReference type="Rhea" id="RHEA-COMP:11965"/>
        <dbReference type="ChEBI" id="CHEBI:15377"/>
        <dbReference type="ChEBI" id="CHEBI:15378"/>
        <dbReference type="ChEBI" id="CHEBI:15379"/>
        <dbReference type="ChEBI" id="CHEBI:17245"/>
        <dbReference type="ChEBI" id="CHEBI:29033"/>
        <dbReference type="ChEBI" id="CHEBI:57618"/>
        <dbReference type="ChEBI" id="CHEBI:57991"/>
        <dbReference type="ChEBI" id="CHEBI:58210"/>
        <dbReference type="ChEBI" id="CHEBI:60344"/>
        <dbReference type="EC" id="1.14.14.18"/>
    </reaction>
</comment>
<dbReference type="GO" id="GO:0006979">
    <property type="term" value="P:response to oxidative stress"/>
    <property type="evidence" value="ECO:0007669"/>
    <property type="project" value="TreeGrafter"/>
</dbReference>
<dbReference type="InterPro" id="IPR002051">
    <property type="entry name" value="Haem_Oase"/>
</dbReference>
<dbReference type="Pfam" id="PF01126">
    <property type="entry name" value="Heme_oxygenase"/>
    <property type="match status" value="1"/>
</dbReference>
<name>A0A5C5USJ0_9CORY</name>
<feature type="compositionally biased region" description="Polar residues" evidence="10">
    <location>
        <begin position="11"/>
        <end position="22"/>
    </location>
</feature>
<dbReference type="Proteomes" id="UP000320791">
    <property type="component" value="Unassembled WGS sequence"/>
</dbReference>
<organism evidence="11 12">
    <name type="scientific">Corynebacterium canis</name>
    <dbReference type="NCBI Taxonomy" id="679663"/>
    <lineage>
        <taxon>Bacteria</taxon>
        <taxon>Bacillati</taxon>
        <taxon>Actinomycetota</taxon>
        <taxon>Actinomycetes</taxon>
        <taxon>Mycobacteriales</taxon>
        <taxon>Corynebacteriaceae</taxon>
        <taxon>Corynebacterium</taxon>
    </lineage>
</organism>
<keyword evidence="12" id="KW-1185">Reference proteome</keyword>
<evidence type="ECO:0000256" key="5">
    <source>
        <dbReference type="ARBA" id="ARBA00023002"/>
    </source>
</evidence>
<dbReference type="InterPro" id="IPR016053">
    <property type="entry name" value="Haem_Oase-like"/>
</dbReference>
<evidence type="ECO:0000256" key="9">
    <source>
        <dbReference type="PIRSR" id="PIRSR000343-2"/>
    </source>
</evidence>
<evidence type="ECO:0000313" key="11">
    <source>
        <dbReference type="EMBL" id="TWT28582.1"/>
    </source>
</evidence>
<dbReference type="EMBL" id="VOHM01000004">
    <property type="protein sequence ID" value="TWT28582.1"/>
    <property type="molecule type" value="Genomic_DNA"/>
</dbReference>
<dbReference type="PANTHER" id="PTHR10720">
    <property type="entry name" value="HEME OXYGENASE"/>
    <property type="match status" value="1"/>
</dbReference>
<keyword evidence="4 9" id="KW-0479">Metal-binding</keyword>
<keyword evidence="6 9" id="KW-0408">Iron</keyword>
<dbReference type="RefSeq" id="WP_146323668.1">
    <property type="nucleotide sequence ID" value="NZ_BAABLR010000014.1"/>
</dbReference>
<evidence type="ECO:0000256" key="7">
    <source>
        <dbReference type="ARBA" id="ARBA00048328"/>
    </source>
</evidence>
<gene>
    <name evidence="11" type="ORF">FRX94_03165</name>
</gene>
<dbReference type="Gene3D" id="1.20.910.10">
    <property type="entry name" value="Heme oxygenase-like"/>
    <property type="match status" value="1"/>
</dbReference>
<dbReference type="AlphaFoldDB" id="A0A5C5USJ0"/>
<dbReference type="GO" id="GO:0046872">
    <property type="term" value="F:metal ion binding"/>
    <property type="evidence" value="ECO:0007669"/>
    <property type="project" value="UniProtKB-KW"/>
</dbReference>
<comment type="caution">
    <text evidence="11">The sequence shown here is derived from an EMBL/GenBank/DDBJ whole genome shotgun (WGS) entry which is preliminary data.</text>
</comment>
<dbReference type="InterPro" id="IPR018207">
    <property type="entry name" value="Haem_oxygenase_CS"/>
</dbReference>
<dbReference type="OrthoDB" id="5493802at2"/>
<dbReference type="SUPFAM" id="SSF48613">
    <property type="entry name" value="Heme oxygenase-like"/>
    <property type="match status" value="1"/>
</dbReference>
<dbReference type="GO" id="GO:0020037">
    <property type="term" value="F:heme binding"/>
    <property type="evidence" value="ECO:0007669"/>
    <property type="project" value="TreeGrafter"/>
</dbReference>
<keyword evidence="5" id="KW-0560">Oxidoreductase</keyword>
<feature type="binding site" evidence="8">
    <location>
        <position position="135"/>
    </location>
    <ligand>
        <name>heme b</name>
        <dbReference type="ChEBI" id="CHEBI:60344"/>
    </ligand>
</feature>
<evidence type="ECO:0000256" key="3">
    <source>
        <dbReference type="ARBA" id="ARBA00022617"/>
    </source>
</evidence>
<dbReference type="GO" id="GO:0042167">
    <property type="term" value="P:heme catabolic process"/>
    <property type="evidence" value="ECO:0007669"/>
    <property type="project" value="TreeGrafter"/>
</dbReference>
<accession>A0A5C5USJ0</accession>
<dbReference type="GO" id="GO:0006788">
    <property type="term" value="P:heme oxidation"/>
    <property type="evidence" value="ECO:0007669"/>
    <property type="project" value="InterPro"/>
</dbReference>
<evidence type="ECO:0000256" key="8">
    <source>
        <dbReference type="PIRSR" id="PIRSR000343-1"/>
    </source>
</evidence>
<dbReference type="PROSITE" id="PS00593">
    <property type="entry name" value="HEME_OXYGENASE"/>
    <property type="match status" value="1"/>
</dbReference>
<sequence>MTLAMDARPSAQLSSDLKTSTADAHERAEHSNFMDQLLAGELSVDDFIALQEQAWLVYNALEHAARVVAQDPIAAGIVDPILERVPALEADLDFLHGNAEWRETVTALPATQAYVDRLNEIADARDAARLVAHHYVRYLGDLSGGQVIGRMMQRHYGVAAEAVNFYNFEGIAKVKPYKDSYRAALDAIELDDADRARLLDEAADAFLLNLNLFMALGER</sequence>
<evidence type="ECO:0000313" key="12">
    <source>
        <dbReference type="Proteomes" id="UP000320791"/>
    </source>
</evidence>
<evidence type="ECO:0000256" key="6">
    <source>
        <dbReference type="ARBA" id="ARBA00023004"/>
    </source>
</evidence>
<comment type="similarity">
    <text evidence="1">Belongs to the heme oxygenase family.</text>
</comment>
<dbReference type="InterPro" id="IPR016084">
    <property type="entry name" value="Haem_Oase-like_multi-hlx"/>
</dbReference>
<evidence type="ECO:0000256" key="10">
    <source>
        <dbReference type="SAM" id="MobiDB-lite"/>
    </source>
</evidence>
<evidence type="ECO:0000256" key="4">
    <source>
        <dbReference type="ARBA" id="ARBA00022723"/>
    </source>
</evidence>
<feature type="binding site" evidence="8">
    <location>
        <position position="18"/>
    </location>
    <ligand>
        <name>heme b</name>
        <dbReference type="ChEBI" id="CHEBI:60344"/>
    </ligand>
</feature>
<dbReference type="PANTHER" id="PTHR10720:SF0">
    <property type="entry name" value="HEME OXYGENASE"/>
    <property type="match status" value="1"/>
</dbReference>
<feature type="binding site" evidence="8">
    <location>
        <position position="182"/>
    </location>
    <ligand>
        <name>heme b</name>
        <dbReference type="ChEBI" id="CHEBI:60344"/>
    </ligand>
</feature>
<proteinExistence type="inferred from homology"/>